<dbReference type="Pfam" id="PF03372">
    <property type="entry name" value="Exo_endo_phos"/>
    <property type="match status" value="1"/>
</dbReference>
<dbReference type="InterPro" id="IPR036691">
    <property type="entry name" value="Endo/exonu/phosph_ase_sf"/>
</dbReference>
<dbReference type="GO" id="GO:0003824">
    <property type="term" value="F:catalytic activity"/>
    <property type="evidence" value="ECO:0007669"/>
    <property type="project" value="InterPro"/>
</dbReference>
<dbReference type="EMBL" id="ATMH01012495">
    <property type="protein sequence ID" value="EPY15153.1"/>
    <property type="molecule type" value="Genomic_DNA"/>
</dbReference>
<organism evidence="2 3">
    <name type="scientific">Strigomonas culicis</name>
    <dbReference type="NCBI Taxonomy" id="28005"/>
    <lineage>
        <taxon>Eukaryota</taxon>
        <taxon>Discoba</taxon>
        <taxon>Euglenozoa</taxon>
        <taxon>Kinetoplastea</taxon>
        <taxon>Metakinetoplastina</taxon>
        <taxon>Trypanosomatida</taxon>
        <taxon>Trypanosomatidae</taxon>
        <taxon>Strigomonadinae</taxon>
        <taxon>Strigomonas</taxon>
    </lineage>
</organism>
<sequence length="170" mass="19088">MITVFAYYRRLFASRSALPDVIALQETHVWTPQDAADFQELGYSVAACYTRPDSRSRVGGGVVTLFRDATVSAVEYTPTAACPVPEFEQVMVWVRDKCTSPATYYGIVNCYWRPNCLASAQPVESVIEFYSQQGMDIVVGDMNARHLSWSSQHNSYAVGRGLLDSRRLRQ</sequence>
<evidence type="ECO:0000313" key="2">
    <source>
        <dbReference type="EMBL" id="EPY15153.1"/>
    </source>
</evidence>
<feature type="domain" description="Endonuclease/exonuclease/phosphatase" evidence="1">
    <location>
        <begin position="18"/>
        <end position="153"/>
    </location>
</feature>
<dbReference type="SUPFAM" id="SSF56219">
    <property type="entry name" value="DNase I-like"/>
    <property type="match status" value="1"/>
</dbReference>
<protein>
    <recommendedName>
        <fullName evidence="1">Endonuclease/exonuclease/phosphatase domain-containing protein</fullName>
    </recommendedName>
</protein>
<dbReference type="InterPro" id="IPR005135">
    <property type="entry name" value="Endo/exonuclease/phosphatase"/>
</dbReference>
<evidence type="ECO:0000313" key="3">
    <source>
        <dbReference type="Proteomes" id="UP000015354"/>
    </source>
</evidence>
<dbReference type="Proteomes" id="UP000015354">
    <property type="component" value="Unassembled WGS sequence"/>
</dbReference>
<keyword evidence="3" id="KW-1185">Reference proteome</keyword>
<reference evidence="2 3" key="1">
    <citation type="journal article" date="2013" name="PLoS ONE">
        <title>Predicting the Proteins of Angomonas deanei, Strigomonas culicis and Their Respective Endosymbionts Reveals New Aspects of the Trypanosomatidae Family.</title>
        <authorList>
            <person name="Motta M.C."/>
            <person name="Martins A.C."/>
            <person name="de Souza S.S."/>
            <person name="Catta-Preta C.M."/>
            <person name="Silva R."/>
            <person name="Klein C.C."/>
            <person name="de Almeida L.G."/>
            <person name="de Lima Cunha O."/>
            <person name="Ciapina L.P."/>
            <person name="Brocchi M."/>
            <person name="Colabardini A.C."/>
            <person name="de Araujo Lima B."/>
            <person name="Machado C.R."/>
            <person name="de Almeida Soares C.M."/>
            <person name="Probst C.M."/>
            <person name="de Menezes C.B."/>
            <person name="Thompson C.E."/>
            <person name="Bartholomeu D.C."/>
            <person name="Gradia D.F."/>
            <person name="Pavoni D.P."/>
            <person name="Grisard E.C."/>
            <person name="Fantinatti-Garboggini F."/>
            <person name="Marchini F.K."/>
            <person name="Rodrigues-Luiz G.F."/>
            <person name="Wagner G."/>
            <person name="Goldman G.H."/>
            <person name="Fietto J.L."/>
            <person name="Elias M.C."/>
            <person name="Goldman M.H."/>
            <person name="Sagot M.F."/>
            <person name="Pereira M."/>
            <person name="Stoco P.H."/>
            <person name="de Mendonca-Neto R.P."/>
            <person name="Teixeira S.M."/>
            <person name="Maciel T.E."/>
            <person name="de Oliveira Mendes T.A."/>
            <person name="Urmenyi T.P."/>
            <person name="de Souza W."/>
            <person name="Schenkman S."/>
            <person name="de Vasconcelos A.T."/>
        </authorList>
    </citation>
    <scope>NUCLEOTIDE SEQUENCE [LARGE SCALE GENOMIC DNA]</scope>
</reference>
<gene>
    <name evidence="2" type="ORF">STCU_12310</name>
</gene>
<proteinExistence type="predicted"/>
<dbReference type="AlphaFoldDB" id="S9TFR0"/>
<evidence type="ECO:0000259" key="1">
    <source>
        <dbReference type="Pfam" id="PF03372"/>
    </source>
</evidence>
<dbReference type="Gene3D" id="3.60.10.10">
    <property type="entry name" value="Endonuclease/exonuclease/phosphatase"/>
    <property type="match status" value="1"/>
</dbReference>
<name>S9TFR0_9TRYP</name>
<comment type="caution">
    <text evidence="2">The sequence shown here is derived from an EMBL/GenBank/DDBJ whole genome shotgun (WGS) entry which is preliminary data.</text>
</comment>
<accession>S9TFR0</accession>